<evidence type="ECO:0000256" key="1">
    <source>
        <dbReference type="ARBA" id="ARBA00022737"/>
    </source>
</evidence>
<feature type="repeat" description="TPR" evidence="3">
    <location>
        <begin position="699"/>
        <end position="732"/>
    </location>
</feature>
<dbReference type="SMART" id="SM00028">
    <property type="entry name" value="TPR"/>
    <property type="match status" value="9"/>
</dbReference>
<dbReference type="PANTHER" id="PTHR15704">
    <property type="entry name" value="SUPERKILLER 3 PROTEIN-RELATED"/>
    <property type="match status" value="1"/>
</dbReference>
<sequence length="1635" mass="184277">DMSTPVTKKKLKATKAAIASQDYDTAYRLANEILKFERNYNAYIFLAVASQNLKRWEESEEAYQDAIELDKSNPLAYKGLTTLYEKKQDDDALVNSLEQLRDIHWSRHEYGLCWSAVDQLIRFYEKKKNNTKLLSIYMTLIPGGQYHDLLLYAAERSKMTRLEDGKSVESSLQLDVMNKVLEMEEKNFKQFVDYEVRNLRGRIMAGPKHAAEAAINERAWAKFMVLPTIESIIEYLNKQLKEVSNEDDTEISPGGEDHIDRNNGDGAKEIISGFCFKFTDKYLDCLFQKLSCTSDYDKKRELRKQVLTIAKKLYNGNYVSERALRILIEFGDMTNINEFATAYLENVPHGPLADSLNVWLNRNNKGMSPEEQYDLAVTSSRKLPKSPFAHAVMVSAIFAKQSYKAVIQKSAIALDVTKQFQSSCMINLKAVKASIELDRADSLLKLVNDDRKYLEDAEHIYQYQYKSIRSGSNHIRAAIGLGLALSYKKQYDKAEEVLAPLLDLSDGDDNNGTDSQHSGSRHLIIGEMANIRLLQGRLVEAQELLLNAIAIEPNYFLHHDRLGNVYWARGNINNDASEQEDIVYKTDRKYALNSWVTAAKLNPQCSTAFGSIGIWYLEVQNDKQRAKKCLTKSFQLDQSNSHVAEELYLMYMKDSTNDDDDDDDDDDDNNDDNNNQQQQQVELAENVLKSFIRVMPNEEWSRRRLAFFYHDQGRYEEAVTEFQMVLRVNKDSSLIWEGLADSYYQACRYTPALGSALNALKLDPNSVSINVLVSSIHSSMQNFGLALPYLEEAHRLAKETSGGDLWLIPLLTQEMECNLAYARLLHSDGYYGSAAESCINVLDIGLETLKGEIKLYTVWKLISDACYLLLKVQSSWNPETMNLPHATLYEILRLYRNEAGQKQQQQKLPEWLTLTKEEESLQIPDQDQTSSSLNTNTNGNSTQELLDLLHIVALSASKYRISILPSIESTAAAWHDLAYSYLTIYKHKHHLYYDPNATKQESVKSETDSIPDDLLLLGIRCTNAALNLDPLNADTFNLLSILALRAGRLRLCQHACIQSAKINKLSPIPWANLGFLYLTQNEKALANKAFNKAQMLDPEYMPGWLGQAMLAEQLKHPEAISLFQHCFALCNGTNPEVNYGFAYHSWEYIIKSIKNESKVVVAVDDNSTITHGATDQERKMRGYESSKSIDTYLARAIFAMHKFIELEGENDPAACHLLGLLLELNGEHELAVSKYLRALEILNTQKQGDGVNGDGDVVMKMATYMALTHLARCYCGSGQFEEAVRAYIEAKNYSNQNNIDNLSAEATFDFVISDGNGIYSTLGHGLALFLAGEYEASLMEFENVLNNLNRGVAGQEDGDNNNDLDRRGDIAVLLAQVLWALGTDEHMEIARQQLLQELGNSDGTTAHISGLYTLFAMGLLNGDPDLLGAVHAELSKIQSAVHSNEITQLSLFYSLLYQGTKEARVELNKAIHKSPSAPELWIQLSTLQLVHPEQEQQQQQQQQQTTASKDYYGLSHSAAQNAVALVSGLQNRHSHENLASSSSSSSANKTGSKWYLNPSSQPASNFVQAYLALAYSSQHKGINEVEKAAAMTSKFKSRSLLVEARDLMKKARRAAQRAIHLEPWNKQAWQCLGTN</sequence>
<dbReference type="InterPro" id="IPR019734">
    <property type="entry name" value="TPR_rpt"/>
</dbReference>
<dbReference type="Gene3D" id="1.25.40.10">
    <property type="entry name" value="Tetratricopeptide repeat domain"/>
    <property type="match status" value="5"/>
</dbReference>
<dbReference type="GO" id="GO:0055087">
    <property type="term" value="C:Ski complex"/>
    <property type="evidence" value="ECO:0007669"/>
    <property type="project" value="InterPro"/>
</dbReference>
<feature type="repeat" description="TPR" evidence="3">
    <location>
        <begin position="1067"/>
        <end position="1100"/>
    </location>
</feature>
<name>A0A9W7ZRA4_9FUNG</name>
<accession>A0A9W7ZRA4</accession>
<feature type="non-terminal residue" evidence="5">
    <location>
        <position position="1"/>
    </location>
</feature>
<dbReference type="OrthoDB" id="421075at2759"/>
<dbReference type="EMBL" id="JANBPU010000438">
    <property type="protein sequence ID" value="KAJ1911528.1"/>
    <property type="molecule type" value="Genomic_DNA"/>
</dbReference>
<gene>
    <name evidence="5" type="primary">SKI3</name>
    <name evidence="5" type="ORF">H4219_005911</name>
</gene>
<evidence type="ECO:0000313" key="6">
    <source>
        <dbReference type="Proteomes" id="UP001150538"/>
    </source>
</evidence>
<proteinExistence type="predicted"/>
<evidence type="ECO:0000256" key="3">
    <source>
        <dbReference type="PROSITE-ProRule" id="PRU00339"/>
    </source>
</evidence>
<dbReference type="InterPro" id="IPR011990">
    <property type="entry name" value="TPR-like_helical_dom_sf"/>
</dbReference>
<dbReference type="SUPFAM" id="SSF48452">
    <property type="entry name" value="TPR-like"/>
    <property type="match status" value="4"/>
</dbReference>
<evidence type="ECO:0000256" key="4">
    <source>
        <dbReference type="SAM" id="MobiDB-lite"/>
    </source>
</evidence>
<dbReference type="PROSITE" id="PS50005">
    <property type="entry name" value="TPR"/>
    <property type="match status" value="3"/>
</dbReference>
<feature type="region of interest" description="Disordered" evidence="4">
    <location>
        <begin position="654"/>
        <end position="678"/>
    </location>
</feature>
<protein>
    <submittedName>
        <fullName evidence="5">Superkiller protein 3</fullName>
    </submittedName>
</protein>
<dbReference type="GO" id="GO:0006401">
    <property type="term" value="P:RNA catabolic process"/>
    <property type="evidence" value="ECO:0007669"/>
    <property type="project" value="InterPro"/>
</dbReference>
<dbReference type="Pfam" id="PF13176">
    <property type="entry name" value="TPR_7"/>
    <property type="match status" value="1"/>
</dbReference>
<evidence type="ECO:0000256" key="2">
    <source>
        <dbReference type="ARBA" id="ARBA00022803"/>
    </source>
</evidence>
<keyword evidence="6" id="KW-1185">Reference proteome</keyword>
<keyword evidence="2 3" id="KW-0802">TPR repeat</keyword>
<dbReference type="Pfam" id="PF13181">
    <property type="entry name" value="TPR_8"/>
    <property type="match status" value="2"/>
</dbReference>
<organism evidence="5 6">
    <name type="scientific">Mycoemilia scoparia</name>
    <dbReference type="NCBI Taxonomy" id="417184"/>
    <lineage>
        <taxon>Eukaryota</taxon>
        <taxon>Fungi</taxon>
        <taxon>Fungi incertae sedis</taxon>
        <taxon>Zoopagomycota</taxon>
        <taxon>Kickxellomycotina</taxon>
        <taxon>Kickxellomycetes</taxon>
        <taxon>Kickxellales</taxon>
        <taxon>Kickxellaceae</taxon>
        <taxon>Mycoemilia</taxon>
    </lineage>
</organism>
<evidence type="ECO:0000313" key="5">
    <source>
        <dbReference type="EMBL" id="KAJ1911528.1"/>
    </source>
</evidence>
<feature type="region of interest" description="Disordered" evidence="4">
    <location>
        <begin position="1534"/>
        <end position="1553"/>
    </location>
</feature>
<keyword evidence="1" id="KW-0677">Repeat</keyword>
<dbReference type="PANTHER" id="PTHR15704:SF7">
    <property type="entry name" value="SUPERKILLER COMPLEX PROTEIN 3"/>
    <property type="match status" value="1"/>
</dbReference>
<feature type="repeat" description="TPR" evidence="3">
    <location>
        <begin position="40"/>
        <end position="73"/>
    </location>
</feature>
<comment type="caution">
    <text evidence="5">The sequence shown here is derived from an EMBL/GenBank/DDBJ whole genome shotgun (WGS) entry which is preliminary data.</text>
</comment>
<dbReference type="InterPro" id="IPR039226">
    <property type="entry name" value="Ski3/TTC37"/>
</dbReference>
<feature type="compositionally biased region" description="Acidic residues" evidence="4">
    <location>
        <begin position="657"/>
        <end position="671"/>
    </location>
</feature>
<reference evidence="5" key="1">
    <citation type="submission" date="2022-07" db="EMBL/GenBank/DDBJ databases">
        <title>Phylogenomic reconstructions and comparative analyses of Kickxellomycotina fungi.</title>
        <authorList>
            <person name="Reynolds N.K."/>
            <person name="Stajich J.E."/>
            <person name="Barry K."/>
            <person name="Grigoriev I.V."/>
            <person name="Crous P."/>
            <person name="Smith M.E."/>
        </authorList>
    </citation>
    <scope>NUCLEOTIDE SEQUENCE</scope>
    <source>
        <strain evidence="5">NBRC 100468</strain>
    </source>
</reference>
<dbReference type="Proteomes" id="UP001150538">
    <property type="component" value="Unassembled WGS sequence"/>
</dbReference>